<keyword evidence="9" id="KW-0238">DNA-binding</keyword>
<keyword evidence="8" id="KW-0460">Magnesium</keyword>
<evidence type="ECO:0000256" key="3">
    <source>
        <dbReference type="ARBA" id="ARBA00022722"/>
    </source>
</evidence>
<evidence type="ECO:0000256" key="7">
    <source>
        <dbReference type="ARBA" id="ARBA00022801"/>
    </source>
</evidence>
<dbReference type="NCBIfam" id="TIGR00228">
    <property type="entry name" value="ruvC"/>
    <property type="match status" value="1"/>
</dbReference>
<evidence type="ECO:0000256" key="9">
    <source>
        <dbReference type="ARBA" id="ARBA00023125"/>
    </source>
</evidence>
<evidence type="ECO:0000256" key="6">
    <source>
        <dbReference type="ARBA" id="ARBA00022763"/>
    </source>
</evidence>
<name>A0A381PXV6_9ZZZZ</name>
<dbReference type="CDD" id="cd16962">
    <property type="entry name" value="RuvC"/>
    <property type="match status" value="1"/>
</dbReference>
<evidence type="ECO:0000256" key="5">
    <source>
        <dbReference type="ARBA" id="ARBA00022759"/>
    </source>
</evidence>
<keyword evidence="5" id="KW-0255">Endonuclease</keyword>
<gene>
    <name evidence="12" type="ORF">METZ01_LOCUS24776</name>
</gene>
<proteinExistence type="inferred from homology"/>
<organism evidence="12">
    <name type="scientific">marine metagenome</name>
    <dbReference type="NCBI Taxonomy" id="408172"/>
    <lineage>
        <taxon>unclassified sequences</taxon>
        <taxon>metagenomes</taxon>
        <taxon>ecological metagenomes</taxon>
    </lineage>
</organism>
<dbReference type="PANTHER" id="PTHR30194:SF3">
    <property type="entry name" value="CROSSOVER JUNCTION ENDODEOXYRIBONUCLEASE RUVC"/>
    <property type="match status" value="1"/>
</dbReference>
<dbReference type="PROSITE" id="PS01321">
    <property type="entry name" value="RUVC"/>
    <property type="match status" value="1"/>
</dbReference>
<comment type="similarity">
    <text evidence="1">Belongs to the RuvC family.</text>
</comment>
<evidence type="ECO:0000256" key="11">
    <source>
        <dbReference type="ARBA" id="ARBA00023204"/>
    </source>
</evidence>
<dbReference type="PRINTS" id="PR00696">
    <property type="entry name" value="RSOLVASERUVC"/>
</dbReference>
<evidence type="ECO:0000256" key="8">
    <source>
        <dbReference type="ARBA" id="ARBA00022842"/>
    </source>
</evidence>
<keyword evidence="10" id="KW-0233">DNA recombination</keyword>
<dbReference type="GO" id="GO:0006310">
    <property type="term" value="P:DNA recombination"/>
    <property type="evidence" value="ECO:0007669"/>
    <property type="project" value="UniProtKB-KW"/>
</dbReference>
<dbReference type="PANTHER" id="PTHR30194">
    <property type="entry name" value="CROSSOVER JUNCTION ENDODEOXYRIBONUCLEASE RUVC"/>
    <property type="match status" value="1"/>
</dbReference>
<keyword evidence="6" id="KW-0227">DNA damage</keyword>
<sequence length="116" mass="13096">MSERLFTIFLETNKLLEDFNPNLVVIENVFYGKNVQSAIKLGQAKASIMLSSEKYNIDMVDYTPREIKQSIVGNGAASKEQVEFMVKKIFKLDDTMLKRNDISDAIAVAWCGANKI</sequence>
<dbReference type="GO" id="GO:0008821">
    <property type="term" value="F:crossover junction DNA endonuclease activity"/>
    <property type="evidence" value="ECO:0007669"/>
    <property type="project" value="InterPro"/>
</dbReference>
<dbReference type="SUPFAM" id="SSF53098">
    <property type="entry name" value="Ribonuclease H-like"/>
    <property type="match status" value="1"/>
</dbReference>
<dbReference type="InterPro" id="IPR020563">
    <property type="entry name" value="X-over_junc_endoDNase_Mg_BS"/>
</dbReference>
<dbReference type="Pfam" id="PF02075">
    <property type="entry name" value="RuvC"/>
    <property type="match status" value="1"/>
</dbReference>
<dbReference type="GO" id="GO:0006281">
    <property type="term" value="P:DNA repair"/>
    <property type="evidence" value="ECO:0007669"/>
    <property type="project" value="UniProtKB-KW"/>
</dbReference>
<dbReference type="InterPro" id="IPR002176">
    <property type="entry name" value="X-over_junc_endoDNase_RuvC"/>
</dbReference>
<dbReference type="GO" id="GO:0046872">
    <property type="term" value="F:metal ion binding"/>
    <property type="evidence" value="ECO:0007669"/>
    <property type="project" value="UniProtKB-KW"/>
</dbReference>
<reference evidence="12" key="1">
    <citation type="submission" date="2018-05" db="EMBL/GenBank/DDBJ databases">
        <authorList>
            <person name="Lanie J.A."/>
            <person name="Ng W.-L."/>
            <person name="Kazmierczak K.M."/>
            <person name="Andrzejewski T.M."/>
            <person name="Davidsen T.M."/>
            <person name="Wayne K.J."/>
            <person name="Tettelin H."/>
            <person name="Glass J.I."/>
            <person name="Rusch D."/>
            <person name="Podicherti R."/>
            <person name="Tsui H.-C.T."/>
            <person name="Winkler M.E."/>
        </authorList>
    </citation>
    <scope>NUCLEOTIDE SEQUENCE</scope>
</reference>
<accession>A0A381PXV6</accession>
<keyword evidence="7" id="KW-0378">Hydrolase</keyword>
<dbReference type="InterPro" id="IPR012337">
    <property type="entry name" value="RNaseH-like_sf"/>
</dbReference>
<protein>
    <submittedName>
        <fullName evidence="12">Uncharacterized protein</fullName>
    </submittedName>
</protein>
<keyword evidence="11" id="KW-0234">DNA repair</keyword>
<evidence type="ECO:0000256" key="10">
    <source>
        <dbReference type="ARBA" id="ARBA00023172"/>
    </source>
</evidence>
<dbReference type="InterPro" id="IPR036397">
    <property type="entry name" value="RNaseH_sf"/>
</dbReference>
<keyword evidence="4" id="KW-0479">Metal-binding</keyword>
<dbReference type="Gene3D" id="3.30.420.10">
    <property type="entry name" value="Ribonuclease H-like superfamily/Ribonuclease H"/>
    <property type="match status" value="1"/>
</dbReference>
<keyword evidence="3" id="KW-0540">Nuclease</keyword>
<dbReference type="AlphaFoldDB" id="A0A381PXV6"/>
<keyword evidence="2" id="KW-0963">Cytoplasm</keyword>
<evidence type="ECO:0000256" key="2">
    <source>
        <dbReference type="ARBA" id="ARBA00022490"/>
    </source>
</evidence>
<evidence type="ECO:0000313" key="12">
    <source>
        <dbReference type="EMBL" id="SUZ71922.1"/>
    </source>
</evidence>
<evidence type="ECO:0000256" key="1">
    <source>
        <dbReference type="ARBA" id="ARBA00009518"/>
    </source>
</evidence>
<dbReference type="EMBL" id="UINC01001138">
    <property type="protein sequence ID" value="SUZ71922.1"/>
    <property type="molecule type" value="Genomic_DNA"/>
</dbReference>
<dbReference type="GO" id="GO:0003677">
    <property type="term" value="F:DNA binding"/>
    <property type="evidence" value="ECO:0007669"/>
    <property type="project" value="UniProtKB-KW"/>
</dbReference>
<evidence type="ECO:0000256" key="4">
    <source>
        <dbReference type="ARBA" id="ARBA00022723"/>
    </source>
</evidence>